<dbReference type="AlphaFoldDB" id="A0AAJ0G968"/>
<reference evidence="1" key="1">
    <citation type="submission" date="2023-04" db="EMBL/GenBank/DDBJ databases">
        <title>Black Yeasts Isolated from many extreme environments.</title>
        <authorList>
            <person name="Coleine C."/>
            <person name="Stajich J.E."/>
            <person name="Selbmann L."/>
        </authorList>
    </citation>
    <scope>NUCLEOTIDE SEQUENCE</scope>
    <source>
        <strain evidence="1">CCFEE 5312</strain>
    </source>
</reference>
<evidence type="ECO:0000313" key="1">
    <source>
        <dbReference type="EMBL" id="KAK3053073.1"/>
    </source>
</evidence>
<name>A0AAJ0G968_9PEZI</name>
<keyword evidence="2" id="KW-1185">Reference proteome</keyword>
<proteinExistence type="predicted"/>
<gene>
    <name evidence="1" type="ORF">LTR09_005699</name>
</gene>
<dbReference type="EMBL" id="JAWDJX010000017">
    <property type="protein sequence ID" value="KAK3053073.1"/>
    <property type="molecule type" value="Genomic_DNA"/>
</dbReference>
<accession>A0AAJ0G968</accession>
<organism evidence="1 2">
    <name type="scientific">Extremus antarcticus</name>
    <dbReference type="NCBI Taxonomy" id="702011"/>
    <lineage>
        <taxon>Eukaryota</taxon>
        <taxon>Fungi</taxon>
        <taxon>Dikarya</taxon>
        <taxon>Ascomycota</taxon>
        <taxon>Pezizomycotina</taxon>
        <taxon>Dothideomycetes</taxon>
        <taxon>Dothideomycetidae</taxon>
        <taxon>Mycosphaerellales</taxon>
        <taxon>Extremaceae</taxon>
        <taxon>Extremus</taxon>
    </lineage>
</organism>
<sequence>MAHYTIHQELEALAGNADTVGPQDDGVSSELISRTIDRWHTLFGISKSDAVDRIMEHRNNLTRTRVSDAHWDAVETEKIAAGCDREAYEYELELQKKKAFLPDLLPSSDDASTVTYLVELSGPLDSPEKVRHAVKMAEMPAVVEGWSVQEGRAVSLCCIDVAAKSALLRWAAGEGGWKTPRATSRIILGPYKLRLRRR</sequence>
<protein>
    <submittedName>
        <fullName evidence="1">Uncharacterized protein</fullName>
    </submittedName>
</protein>
<evidence type="ECO:0000313" key="2">
    <source>
        <dbReference type="Proteomes" id="UP001271007"/>
    </source>
</evidence>
<comment type="caution">
    <text evidence="1">The sequence shown here is derived from an EMBL/GenBank/DDBJ whole genome shotgun (WGS) entry which is preliminary data.</text>
</comment>
<dbReference type="Proteomes" id="UP001271007">
    <property type="component" value="Unassembled WGS sequence"/>
</dbReference>